<sequence>MDFKQFEERMRRLNKNVPEIMQRIVYQLGEELLNAVTDEILNQADGKETNGVLDTGTLLNSFSKGDSKNVWLFDRDRDTLTLEVGSNLTYAEHVNDGYTIDKSYFVPGYWNGVGKFIYDPSAKGGFMVRPRSFIARKYFDIALKDFQGGMKALLEKLLQAELERMVK</sequence>
<dbReference type="InterPro" id="IPR010064">
    <property type="entry name" value="HK97-gp10_tail"/>
</dbReference>
<dbReference type="Proteomes" id="UP000317713">
    <property type="component" value="Chromosome"/>
</dbReference>
<evidence type="ECO:0000313" key="2">
    <source>
        <dbReference type="Proteomes" id="UP000317713"/>
    </source>
</evidence>
<accession>A0A517IAC6</accession>
<dbReference type="AlphaFoldDB" id="A0A517IAC6"/>
<name>A0A517IAC6_BREBE</name>
<dbReference type="RefSeq" id="WP_144617452.1">
    <property type="nucleotide sequence ID" value="NZ_CP042161.1"/>
</dbReference>
<proteinExistence type="predicted"/>
<protein>
    <submittedName>
        <fullName evidence="1">HK97 gp10 family phage protein</fullName>
    </submittedName>
</protein>
<dbReference type="EMBL" id="CP042161">
    <property type="protein sequence ID" value="QDS35837.1"/>
    <property type="molecule type" value="Genomic_DNA"/>
</dbReference>
<dbReference type="Pfam" id="PF04883">
    <property type="entry name" value="HK97-gp10_like"/>
    <property type="match status" value="1"/>
</dbReference>
<gene>
    <name evidence="1" type="ORF">FPS98_18460</name>
</gene>
<organism evidence="1 2">
    <name type="scientific">Brevibacillus brevis</name>
    <name type="common">Bacillus brevis</name>
    <dbReference type="NCBI Taxonomy" id="1393"/>
    <lineage>
        <taxon>Bacteria</taxon>
        <taxon>Bacillati</taxon>
        <taxon>Bacillota</taxon>
        <taxon>Bacilli</taxon>
        <taxon>Bacillales</taxon>
        <taxon>Paenibacillaceae</taxon>
        <taxon>Brevibacillus</taxon>
    </lineage>
</organism>
<evidence type="ECO:0000313" key="1">
    <source>
        <dbReference type="EMBL" id="QDS35837.1"/>
    </source>
</evidence>
<reference evidence="1 2" key="1">
    <citation type="submission" date="2019-07" db="EMBL/GenBank/DDBJ databases">
        <title>Characterization of Brevibacillus brevis HK544, as a potential biocontrol agent.</title>
        <authorList>
            <person name="Kim H."/>
        </authorList>
    </citation>
    <scope>NUCLEOTIDE SEQUENCE [LARGE SCALE GENOMIC DNA]</scope>
    <source>
        <strain evidence="1 2">HK544</strain>
    </source>
</reference>